<evidence type="ECO:0000313" key="2">
    <source>
        <dbReference type="EMBL" id="RSD21999.1"/>
    </source>
</evidence>
<keyword evidence="1" id="KW-0175">Coiled coil</keyword>
<dbReference type="RefSeq" id="WP_125307249.1">
    <property type="nucleotide sequence ID" value="NZ_RSEC01000032.1"/>
</dbReference>
<keyword evidence="3" id="KW-1185">Reference proteome</keyword>
<gene>
    <name evidence="2" type="ORF">EIY87_09280</name>
</gene>
<proteinExistence type="predicted"/>
<dbReference type="Pfam" id="PF06152">
    <property type="entry name" value="Phage_min_cap2"/>
    <property type="match status" value="1"/>
</dbReference>
<accession>A0A3R9EVN4</accession>
<evidence type="ECO:0000256" key="1">
    <source>
        <dbReference type="SAM" id="Coils"/>
    </source>
</evidence>
<organism evidence="2 3">
    <name type="scientific">Amycolatopsis eburnea</name>
    <dbReference type="NCBI Taxonomy" id="2267691"/>
    <lineage>
        <taxon>Bacteria</taxon>
        <taxon>Bacillati</taxon>
        <taxon>Actinomycetota</taxon>
        <taxon>Actinomycetes</taxon>
        <taxon>Pseudonocardiales</taxon>
        <taxon>Pseudonocardiaceae</taxon>
        <taxon>Amycolatopsis</taxon>
    </lineage>
</organism>
<reference evidence="2 3" key="1">
    <citation type="submission" date="2018-12" db="EMBL/GenBank/DDBJ databases">
        <title>Amycolatopsis eburnea sp. nov. actinomycete associate with arbuscular mycorrhiza fungal spore.</title>
        <authorList>
            <person name="Lumyong S."/>
            <person name="Chaiya L."/>
        </authorList>
    </citation>
    <scope>NUCLEOTIDE SEQUENCE [LARGE SCALE GENOMIC DNA]</scope>
    <source>
        <strain evidence="2 3">GLM-1</strain>
    </source>
</reference>
<feature type="coiled-coil region" evidence="1">
    <location>
        <begin position="308"/>
        <end position="358"/>
    </location>
</feature>
<protein>
    <submittedName>
        <fullName evidence="2">Minor capsid protein</fullName>
    </submittedName>
</protein>
<evidence type="ECO:0000313" key="3">
    <source>
        <dbReference type="Proteomes" id="UP000267081"/>
    </source>
</evidence>
<name>A0A3R9EVN4_9PSEU</name>
<sequence length="376" mass="41031">MPVDRTLGADIAGTIAELYHGLEVQLADQISRQLRAGIAEPPDAEKQLAALGILSRGARSLLNKIQADLTGTVEQAIVLAYHRGGEAAIAELAKRSGMSDDMLADLRRQLPQLGAIQRMVYALTSKLLGTHVRILRWDLDAYREVMAKTMLTGTLTGRETRLRTAQRAWEELLARGITGFVDKSNRRWELASYVEMASRTGTAQAAVQGNLDRLGAAGIDLVVVSDAPQECARCRPWEGKVLARTGAPGPREARVLHGTQDWQVTVHIAGSVTEAVAAGLMHPNCRHSLSAYLPGVTRLPTDTADPDGDKARQQLRVLERKVRRAKLQAAGALDPAAKKAFERDVRAAQAEIREHIKTAPTQLFRQPHREQIGAAR</sequence>
<dbReference type="OrthoDB" id="3197444at2"/>
<dbReference type="AlphaFoldDB" id="A0A3R9EVN4"/>
<dbReference type="InterPro" id="IPR009319">
    <property type="entry name" value="Phage_A118_VSP1"/>
</dbReference>
<dbReference type="GO" id="GO:0005198">
    <property type="term" value="F:structural molecule activity"/>
    <property type="evidence" value="ECO:0007669"/>
    <property type="project" value="InterPro"/>
</dbReference>
<comment type="caution">
    <text evidence="2">The sequence shown here is derived from an EMBL/GenBank/DDBJ whole genome shotgun (WGS) entry which is preliminary data.</text>
</comment>
<dbReference type="EMBL" id="RSEC01000032">
    <property type="protein sequence ID" value="RSD21999.1"/>
    <property type="molecule type" value="Genomic_DNA"/>
</dbReference>
<dbReference type="Proteomes" id="UP000267081">
    <property type="component" value="Unassembled WGS sequence"/>
</dbReference>